<dbReference type="InterPro" id="IPR008567">
    <property type="entry name" value="BKACE"/>
</dbReference>
<reference evidence="5 6" key="1">
    <citation type="submission" date="2018-11" db="EMBL/GenBank/DDBJ databases">
        <authorList>
            <person name="Li F."/>
        </authorList>
    </citation>
    <scope>NUCLEOTIDE SEQUENCE [LARGE SCALE GENOMIC DNA]</scope>
    <source>
        <strain evidence="5 6">Gsoil 097</strain>
    </source>
</reference>
<dbReference type="AlphaFoldDB" id="A0A3N0CH67"/>
<dbReference type="Proteomes" id="UP000267128">
    <property type="component" value="Unassembled WGS sequence"/>
</dbReference>
<evidence type="ECO:0000256" key="2">
    <source>
        <dbReference type="ARBA" id="ARBA00022679"/>
    </source>
</evidence>
<protein>
    <submittedName>
        <fullName evidence="5">3-keto-5-aminohexanoate cleavage protein</fullName>
    </submittedName>
</protein>
<keyword evidence="2" id="KW-0808">Transferase</keyword>
<dbReference type="EMBL" id="RJSE01000007">
    <property type="protein sequence ID" value="RNL62366.1"/>
    <property type="molecule type" value="Genomic_DNA"/>
</dbReference>
<keyword evidence="4" id="KW-0862">Zinc</keyword>
<evidence type="ECO:0000256" key="1">
    <source>
        <dbReference type="ARBA" id="ARBA00001947"/>
    </source>
</evidence>
<evidence type="ECO:0000313" key="6">
    <source>
        <dbReference type="Proteomes" id="UP000267128"/>
    </source>
</evidence>
<gene>
    <name evidence="5" type="ORF">EFK50_11355</name>
</gene>
<sequence>MALRDEGKVYIEAGVNEVVTKDDNPNVPYGAEETAENLVDAVRAGATVVHFHARYEDGVQAWVDGSVSRTVLETAAKEVDVLAYPSYVGSLEHVWSLATTPPDGVRLALSPFDPVQHIKRVLWQEEQKKFGVVTFGPEDPNHGRPPYPPEIDRFKELGLVPNIAVFNAADMRWVMLAARAGLLPQPLNLKLFFSDRWVSNSEPDPDVIDFLLSRIPDDVDHETIVVPYAMSSAERCEALWDRALERGLGIRAGIGDTPLAFPTATNKEMVERMVERVQKHGLEPATQADLRRRCGIAEPMR</sequence>
<dbReference type="Gene3D" id="3.20.20.70">
    <property type="entry name" value="Aldolase class I"/>
    <property type="match status" value="1"/>
</dbReference>
<evidence type="ECO:0000256" key="4">
    <source>
        <dbReference type="ARBA" id="ARBA00022833"/>
    </source>
</evidence>
<keyword evidence="3" id="KW-0479">Metal-binding</keyword>
<dbReference type="InterPro" id="IPR013785">
    <property type="entry name" value="Aldolase_TIM"/>
</dbReference>
<dbReference type="GO" id="GO:0046872">
    <property type="term" value="F:metal ion binding"/>
    <property type="evidence" value="ECO:0007669"/>
    <property type="project" value="UniProtKB-KW"/>
</dbReference>
<dbReference type="PANTHER" id="PTHR37418">
    <property type="entry name" value="3-KETO-5-AMINOHEXANOATE CLEAVAGE ENZYME-RELATED"/>
    <property type="match status" value="1"/>
</dbReference>
<dbReference type="OrthoDB" id="507754at2"/>
<accession>A0A3N0CH67</accession>
<dbReference type="GO" id="GO:0043720">
    <property type="term" value="F:3-keto-5-aminohexanoate cleavage activity"/>
    <property type="evidence" value="ECO:0007669"/>
    <property type="project" value="InterPro"/>
</dbReference>
<comment type="cofactor">
    <cofactor evidence="1">
        <name>Zn(2+)</name>
        <dbReference type="ChEBI" id="CHEBI:29105"/>
    </cofactor>
</comment>
<organism evidence="5 6">
    <name type="scientific">Nocardioides marmoriginsengisoli</name>
    <dbReference type="NCBI Taxonomy" id="661483"/>
    <lineage>
        <taxon>Bacteria</taxon>
        <taxon>Bacillati</taxon>
        <taxon>Actinomycetota</taxon>
        <taxon>Actinomycetes</taxon>
        <taxon>Propionibacteriales</taxon>
        <taxon>Nocardioidaceae</taxon>
        <taxon>Nocardioides</taxon>
    </lineage>
</organism>
<dbReference type="Pfam" id="PF05853">
    <property type="entry name" value="BKACE"/>
    <property type="match status" value="1"/>
</dbReference>
<dbReference type="RefSeq" id="WP_123227662.1">
    <property type="nucleotide sequence ID" value="NZ_RJSE01000007.1"/>
</dbReference>
<dbReference type="PANTHER" id="PTHR37418:SF2">
    <property type="entry name" value="3-KETO-5-AMINOHEXANOATE CLEAVAGE ENZYME"/>
    <property type="match status" value="1"/>
</dbReference>
<name>A0A3N0CH67_9ACTN</name>
<comment type="caution">
    <text evidence="5">The sequence shown here is derived from an EMBL/GenBank/DDBJ whole genome shotgun (WGS) entry which is preliminary data.</text>
</comment>
<proteinExistence type="predicted"/>
<evidence type="ECO:0000256" key="3">
    <source>
        <dbReference type="ARBA" id="ARBA00022723"/>
    </source>
</evidence>
<keyword evidence="6" id="KW-1185">Reference proteome</keyword>
<evidence type="ECO:0000313" key="5">
    <source>
        <dbReference type="EMBL" id="RNL62366.1"/>
    </source>
</evidence>